<dbReference type="STRING" id="1479485.DA73_0222795"/>
<dbReference type="OrthoDB" id="515905at2"/>
<proteinExistence type="predicted"/>
<dbReference type="EMBL" id="JHEG02000048">
    <property type="protein sequence ID" value="KIE11216.1"/>
    <property type="molecule type" value="Genomic_DNA"/>
</dbReference>
<dbReference type="GO" id="GO:0004540">
    <property type="term" value="F:RNA nuclease activity"/>
    <property type="evidence" value="ECO:0007669"/>
    <property type="project" value="InterPro"/>
</dbReference>
<accession>A0A0C1NEJ6</accession>
<name>A0A0C1NEJ6_9CYAN</name>
<dbReference type="InterPro" id="IPR021679">
    <property type="entry name" value="Toxin_endonuclease_YhaV"/>
</dbReference>
<protein>
    <submittedName>
        <fullName evidence="2">Toxin with endonuclease activity YhaV</fullName>
    </submittedName>
    <submittedName>
        <fullName evidence="1">Type II toxin-antitoxin system YhaV family toxin</fullName>
    </submittedName>
</protein>
<reference evidence="1" key="2">
    <citation type="submission" date="2019-11" db="EMBL/GenBank/DDBJ databases">
        <title>Improved Assembly of Tolypothrix boutellei genome.</title>
        <authorList>
            <person name="Sarangi A.N."/>
            <person name="Mukherjee M."/>
            <person name="Ghosh S."/>
            <person name="Singh D."/>
            <person name="Das A."/>
            <person name="Kant S."/>
            <person name="Prusty A."/>
            <person name="Tripathy S."/>
        </authorList>
    </citation>
    <scope>NUCLEOTIDE SEQUENCE</scope>
    <source>
        <strain evidence="1">VB521301</strain>
    </source>
</reference>
<comment type="caution">
    <text evidence="2">The sequence shown here is derived from an EMBL/GenBank/DDBJ whole genome shotgun (WGS) entry which is preliminary data.</text>
</comment>
<dbReference type="GO" id="GO:0110001">
    <property type="term" value="C:toxin-antitoxin complex"/>
    <property type="evidence" value="ECO:0007669"/>
    <property type="project" value="InterPro"/>
</dbReference>
<dbReference type="Proteomes" id="UP000029738">
    <property type="component" value="Unassembled WGS sequence"/>
</dbReference>
<keyword evidence="2" id="KW-0378">Hydrolase</keyword>
<dbReference type="AlphaFoldDB" id="A0A0C1NEJ6"/>
<gene>
    <name evidence="2" type="ORF">DA73_0222795</name>
    <name evidence="1" type="ORF">DA73_0400018620</name>
</gene>
<evidence type="ECO:0000313" key="3">
    <source>
        <dbReference type="Proteomes" id="UP000029738"/>
    </source>
</evidence>
<keyword evidence="2" id="KW-0255">Endonuclease</keyword>
<dbReference type="RefSeq" id="WP_038074994.1">
    <property type="nucleotide sequence ID" value="NZ_JHEG04000001.1"/>
</dbReference>
<reference evidence="2" key="1">
    <citation type="journal article" date="2015" name="Genome Announc.">
        <title>Draft Genome Sequence of Tolypothrix boutellei Strain VB521301.</title>
        <authorList>
            <person name="Chandrababunaidu M.M."/>
            <person name="Singh D."/>
            <person name="Sen D."/>
            <person name="Bhan S."/>
            <person name="Das S."/>
            <person name="Gupta A."/>
            <person name="Adhikary S.P."/>
            <person name="Tripathy S."/>
        </authorList>
    </citation>
    <scope>NUCLEOTIDE SEQUENCE</scope>
    <source>
        <strain evidence="2">VB521301</strain>
    </source>
</reference>
<evidence type="ECO:0000313" key="2">
    <source>
        <dbReference type="EMBL" id="KIE11216.1"/>
    </source>
</evidence>
<sequence>MPKFVSHGWEIYFHPQLFGTQYQELFDRVSNLREKLPKKEFKLHASVKLFAAITTAIETKIPSDPKASHFVLTKALKQYGRVKKMGLPERYRLFFRAFDTPQLKAIVILWLGFPRKEGAKNDCYEVFTKMVAQGTFPDNLDELLANFEAVGEVDFRPIELLNPETEVTPDKQE</sequence>
<keyword evidence="2" id="KW-0540">Nuclease</keyword>
<keyword evidence="3" id="KW-1185">Reference proteome</keyword>
<dbReference type="GO" id="GO:0004519">
    <property type="term" value="F:endonuclease activity"/>
    <property type="evidence" value="ECO:0007669"/>
    <property type="project" value="UniProtKB-KW"/>
</dbReference>
<evidence type="ECO:0000313" key="1">
    <source>
        <dbReference type="EMBL" id="KAF3887277.1"/>
    </source>
</evidence>
<dbReference type="Pfam" id="PF11663">
    <property type="entry name" value="Toxin_YhaV"/>
    <property type="match status" value="1"/>
</dbReference>
<organism evidence="2">
    <name type="scientific">Tolypothrix bouteillei VB521301</name>
    <dbReference type="NCBI Taxonomy" id="1479485"/>
    <lineage>
        <taxon>Bacteria</taxon>
        <taxon>Bacillati</taxon>
        <taxon>Cyanobacteriota</taxon>
        <taxon>Cyanophyceae</taxon>
        <taxon>Nostocales</taxon>
        <taxon>Tolypothrichaceae</taxon>
        <taxon>Tolypothrix</taxon>
    </lineage>
</organism>
<dbReference type="EMBL" id="JHEG04000001">
    <property type="protein sequence ID" value="KAF3887277.1"/>
    <property type="molecule type" value="Genomic_DNA"/>
</dbReference>